<dbReference type="RefSeq" id="WP_251417091.1">
    <property type="nucleotide sequence ID" value="NZ_JAMQGM010000039.1"/>
</dbReference>
<keyword evidence="3 7" id="KW-0812">Transmembrane</keyword>
<dbReference type="Gene3D" id="1.20.1250.20">
    <property type="entry name" value="MFS general substrate transporter like domains"/>
    <property type="match status" value="1"/>
</dbReference>
<dbReference type="CDD" id="cd06173">
    <property type="entry name" value="MFS_MefA_like"/>
    <property type="match status" value="1"/>
</dbReference>
<keyword evidence="9" id="KW-1185">Reference proteome</keyword>
<evidence type="ECO:0000313" key="8">
    <source>
        <dbReference type="EMBL" id="MCM2579365.1"/>
    </source>
</evidence>
<feature type="transmembrane region" description="Helical" evidence="7">
    <location>
        <begin position="281"/>
        <end position="299"/>
    </location>
</feature>
<dbReference type="SUPFAM" id="SSF103473">
    <property type="entry name" value="MFS general substrate transporter"/>
    <property type="match status" value="1"/>
</dbReference>
<feature type="transmembrane region" description="Helical" evidence="7">
    <location>
        <begin position="157"/>
        <end position="187"/>
    </location>
</feature>
<evidence type="ECO:0000256" key="5">
    <source>
        <dbReference type="ARBA" id="ARBA00023136"/>
    </source>
</evidence>
<evidence type="ECO:0000256" key="2">
    <source>
        <dbReference type="ARBA" id="ARBA00022475"/>
    </source>
</evidence>
<feature type="transmembrane region" description="Helical" evidence="7">
    <location>
        <begin position="252"/>
        <end position="274"/>
    </location>
</feature>
<dbReference type="Proteomes" id="UP001167160">
    <property type="component" value="Unassembled WGS sequence"/>
</dbReference>
<protein>
    <submittedName>
        <fullName evidence="8">MFS transporter</fullName>
    </submittedName>
</protein>
<dbReference type="Pfam" id="PF07690">
    <property type="entry name" value="MFS_1"/>
    <property type="match status" value="1"/>
</dbReference>
<feature type="transmembrane region" description="Helical" evidence="7">
    <location>
        <begin position="305"/>
        <end position="326"/>
    </location>
</feature>
<evidence type="ECO:0000256" key="7">
    <source>
        <dbReference type="SAM" id="Phobius"/>
    </source>
</evidence>
<evidence type="ECO:0000313" key="9">
    <source>
        <dbReference type="Proteomes" id="UP001167160"/>
    </source>
</evidence>
<dbReference type="InterPro" id="IPR036259">
    <property type="entry name" value="MFS_trans_sf"/>
</dbReference>
<feature type="region of interest" description="Disordered" evidence="6">
    <location>
        <begin position="401"/>
        <end position="431"/>
    </location>
</feature>
<keyword evidence="4 7" id="KW-1133">Transmembrane helix</keyword>
<comment type="caution">
    <text evidence="8">The sequence shown here is derived from an EMBL/GenBank/DDBJ whole genome shotgun (WGS) entry which is preliminary data.</text>
</comment>
<keyword evidence="5 7" id="KW-0472">Membrane</keyword>
<dbReference type="InterPro" id="IPR011701">
    <property type="entry name" value="MFS"/>
</dbReference>
<feature type="transmembrane region" description="Helical" evidence="7">
    <location>
        <begin position="47"/>
        <end position="70"/>
    </location>
</feature>
<organism evidence="8 9">
    <name type="scientific">Streptomyces meridianus</name>
    <dbReference type="NCBI Taxonomy" id="2938945"/>
    <lineage>
        <taxon>Bacteria</taxon>
        <taxon>Bacillati</taxon>
        <taxon>Actinomycetota</taxon>
        <taxon>Actinomycetes</taxon>
        <taxon>Kitasatosporales</taxon>
        <taxon>Streptomycetaceae</taxon>
        <taxon>Streptomyces</taxon>
    </lineage>
</organism>
<feature type="transmembrane region" description="Helical" evidence="7">
    <location>
        <begin position="217"/>
        <end position="240"/>
    </location>
</feature>
<comment type="subcellular location">
    <subcellularLocation>
        <location evidence="1">Cell membrane</location>
        <topology evidence="1">Multi-pass membrane protein</topology>
    </subcellularLocation>
</comment>
<reference evidence="8" key="1">
    <citation type="journal article" date="2023" name="Int. J. Syst. Evol. Microbiol.">
        <title>Streptomyces meridianus sp. nov. isolated from brackish water of the Tagus estuary in Alcochete, Portugal.</title>
        <authorList>
            <person name="Santos J.D.N."/>
            <person name="Klimek D."/>
            <person name="Calusinska M."/>
            <person name="Lobo Da Cunha A."/>
            <person name="Catita J."/>
            <person name="Goncalves H."/>
            <person name="Gonzalez I."/>
            <person name="Reyes F."/>
            <person name="Lage O.M."/>
        </authorList>
    </citation>
    <scope>NUCLEOTIDE SEQUENCE</scope>
    <source>
        <strain evidence="8">MTZ3.1</strain>
    </source>
</reference>
<evidence type="ECO:0000256" key="1">
    <source>
        <dbReference type="ARBA" id="ARBA00004651"/>
    </source>
</evidence>
<keyword evidence="2" id="KW-1003">Cell membrane</keyword>
<sequence length="431" mass="43350">MRRRLAVLAGRDFRLFCLGYGTSLLGSAMAPLAVAFAVLDTGEGGTGVGLVMAARILPVVLVLPVGGVVADRWGGRRVMLVADAVRCLTQLLFAAALLGSPGLGTLVALGAVQGMAEGVFMPSLGAVVPRVAPADKLSDANAVLGIARSTTGVAGPALAGILIALTGPALVLVVDALSYAVCFAALLRLPRTAGQTAGAGSFTTDLREGWVEFRSRAWLWVTSLHGCLFNLLVWAPFLVLGPVVADDRLGGAGGWGTVMALYGAGGAAAGLTMLGRRVQRPLLVGTIVAAGWALPSGALAAHLPLPWICGAALVAGVGGGVCGTLYDATLQSRVPPAALARVSAFSTLGAFAFGPLGLAAAGPTAELLGTTGVLGFGACWQILSVAVVAMIPAVRAPLGPGLPEPLPPARGDGPPGEQPDPDERRPAARRP</sequence>
<feature type="transmembrane region" description="Helical" evidence="7">
    <location>
        <begin position="338"/>
        <end position="361"/>
    </location>
</feature>
<dbReference type="EMBL" id="JAMQGM010000039">
    <property type="protein sequence ID" value="MCM2579365.1"/>
    <property type="molecule type" value="Genomic_DNA"/>
</dbReference>
<gene>
    <name evidence="8" type="ORF">M1E25_18775</name>
</gene>
<accession>A0ABT0XAH2</accession>
<feature type="transmembrane region" description="Helical" evidence="7">
    <location>
        <begin position="373"/>
        <end position="394"/>
    </location>
</feature>
<feature type="compositionally biased region" description="Basic and acidic residues" evidence="6">
    <location>
        <begin position="421"/>
        <end position="431"/>
    </location>
</feature>
<feature type="transmembrane region" description="Helical" evidence="7">
    <location>
        <begin position="91"/>
        <end position="112"/>
    </location>
</feature>
<name>A0ABT0XAH2_9ACTN</name>
<evidence type="ECO:0000256" key="4">
    <source>
        <dbReference type="ARBA" id="ARBA00022989"/>
    </source>
</evidence>
<dbReference type="PANTHER" id="PTHR23513">
    <property type="entry name" value="INTEGRAL MEMBRANE EFFLUX PROTEIN-RELATED"/>
    <property type="match status" value="1"/>
</dbReference>
<dbReference type="PANTHER" id="PTHR23513:SF11">
    <property type="entry name" value="STAPHYLOFERRIN A TRANSPORTER"/>
    <property type="match status" value="1"/>
</dbReference>
<proteinExistence type="predicted"/>
<evidence type="ECO:0000256" key="3">
    <source>
        <dbReference type="ARBA" id="ARBA00022692"/>
    </source>
</evidence>
<evidence type="ECO:0000256" key="6">
    <source>
        <dbReference type="SAM" id="MobiDB-lite"/>
    </source>
</evidence>